<keyword evidence="5" id="KW-1185">Reference proteome</keyword>
<dbReference type="Proteomes" id="UP000637720">
    <property type="component" value="Unassembled WGS sequence"/>
</dbReference>
<organism evidence="4 5">
    <name type="scientific">Calditerricola satsumensis</name>
    <dbReference type="NCBI Taxonomy" id="373054"/>
    <lineage>
        <taxon>Bacteria</taxon>
        <taxon>Bacillati</taxon>
        <taxon>Bacillota</taxon>
        <taxon>Bacilli</taxon>
        <taxon>Bacillales</taxon>
        <taxon>Bacillaceae</taxon>
        <taxon>Calditerricola</taxon>
    </lineage>
</organism>
<evidence type="ECO:0000313" key="4">
    <source>
        <dbReference type="EMBL" id="GGJ99899.1"/>
    </source>
</evidence>
<dbReference type="PANTHER" id="PTHR20953:SF3">
    <property type="entry name" value="P-LOOP CONTAINING NUCLEOSIDE TRIPHOSPHATE HYDROLASES SUPERFAMILY PROTEIN"/>
    <property type="match status" value="1"/>
</dbReference>
<keyword evidence="1" id="KW-0547">Nucleotide-binding</keyword>
<dbReference type="EMBL" id="BMOF01000021">
    <property type="protein sequence ID" value="GGJ99899.1"/>
    <property type="molecule type" value="Genomic_DNA"/>
</dbReference>
<dbReference type="AlphaFoldDB" id="A0A8J3B6V3"/>
<keyword evidence="2" id="KW-0067">ATP-binding</keyword>
<proteinExistence type="predicted"/>
<evidence type="ECO:0000313" key="5">
    <source>
        <dbReference type="Proteomes" id="UP000637720"/>
    </source>
</evidence>
<gene>
    <name evidence="4" type="ORF">GCM10007043_12480</name>
</gene>
<dbReference type="PANTHER" id="PTHR20953">
    <property type="entry name" value="KINASE-RELATED"/>
    <property type="match status" value="1"/>
</dbReference>
<dbReference type="GO" id="GO:0005524">
    <property type="term" value="F:ATP binding"/>
    <property type="evidence" value="ECO:0007669"/>
    <property type="project" value="UniProtKB-KW"/>
</dbReference>
<evidence type="ECO:0000256" key="2">
    <source>
        <dbReference type="ARBA" id="ARBA00022840"/>
    </source>
</evidence>
<dbReference type="InterPro" id="IPR014217">
    <property type="entry name" value="Spore_III_AA"/>
</dbReference>
<dbReference type="Pfam" id="PF19568">
    <property type="entry name" value="Spore_III_AA"/>
    <property type="match status" value="1"/>
</dbReference>
<feature type="domain" description="Stage III sporulation protein AA AAA+ ATPase" evidence="3">
    <location>
        <begin position="5"/>
        <end position="310"/>
    </location>
</feature>
<protein>
    <submittedName>
        <fullName evidence="4">Stage III sporulation protein AA</fullName>
    </submittedName>
</protein>
<dbReference type="Gene3D" id="3.40.50.300">
    <property type="entry name" value="P-loop containing nucleotide triphosphate hydrolases"/>
    <property type="match status" value="1"/>
</dbReference>
<name>A0A8J3B6V3_9BACI</name>
<dbReference type="NCBIfam" id="TIGR02858">
    <property type="entry name" value="spore_III_AA"/>
    <property type="match status" value="1"/>
</dbReference>
<sequence length="320" mass="34730">MVKTVLSVLAPTVRACLQQMPSGWAERIEEIRMRARRPLEVVTADGFAFVAPDGRPVTRPRDAYHVSEEDCLKTLNLLSHYSLYAFEEEVQRGFVTIAGGHRVGLVGKAVVENGRVRHLRDIAGFNVRIARERPGAAKAVLPLLVTGGRLLSTMIISPPQCGKTTMLRDLVRWVSNGVPELGLSPRKVGVVDERSEIAGCVRGVPTLDVGVRTDVLDGCPKAEGMMMIRAMSPEVLVTDELGRREDALAVQEAAGAGVVLLVTAHGQDLNDVARRPVLSAIVQSGAFDRFVVLSRRNGPGTVEAVFDGQFRRLAREAIPC</sequence>
<accession>A0A8J3B6V3</accession>
<evidence type="ECO:0000259" key="3">
    <source>
        <dbReference type="Pfam" id="PF19568"/>
    </source>
</evidence>
<evidence type="ECO:0000256" key="1">
    <source>
        <dbReference type="ARBA" id="ARBA00022741"/>
    </source>
</evidence>
<reference evidence="4" key="1">
    <citation type="journal article" date="2014" name="Int. J. Syst. Evol. Microbiol.">
        <title>Complete genome sequence of Corynebacterium casei LMG S-19264T (=DSM 44701T), isolated from a smear-ripened cheese.</title>
        <authorList>
            <consortium name="US DOE Joint Genome Institute (JGI-PGF)"/>
            <person name="Walter F."/>
            <person name="Albersmeier A."/>
            <person name="Kalinowski J."/>
            <person name="Ruckert C."/>
        </authorList>
    </citation>
    <scope>NUCLEOTIDE SEQUENCE</scope>
    <source>
        <strain evidence="4">JCM 14719</strain>
    </source>
</reference>
<comment type="caution">
    <text evidence="4">The sequence shown here is derived from an EMBL/GenBank/DDBJ whole genome shotgun (WGS) entry which is preliminary data.</text>
</comment>
<reference evidence="4" key="2">
    <citation type="submission" date="2020-09" db="EMBL/GenBank/DDBJ databases">
        <authorList>
            <person name="Sun Q."/>
            <person name="Ohkuma M."/>
        </authorList>
    </citation>
    <scope>NUCLEOTIDE SEQUENCE</scope>
    <source>
        <strain evidence="4">JCM 14719</strain>
    </source>
</reference>
<dbReference type="InterPro" id="IPR045735">
    <property type="entry name" value="Spore_III_AA_AAA+_ATPase"/>
</dbReference>
<dbReference type="InterPro" id="IPR027417">
    <property type="entry name" value="P-loop_NTPase"/>
</dbReference>
<dbReference type="SUPFAM" id="SSF52540">
    <property type="entry name" value="P-loop containing nucleoside triphosphate hydrolases"/>
    <property type="match status" value="1"/>
</dbReference>
<dbReference type="RefSeq" id="WP_188817194.1">
    <property type="nucleotide sequence ID" value="NZ_BMOF01000021.1"/>
</dbReference>